<proteinExistence type="predicted"/>
<organism evidence="1 2">
    <name type="scientific">Streptomyces fulvorobeus</name>
    <dbReference type="NCBI Taxonomy" id="284028"/>
    <lineage>
        <taxon>Bacteria</taxon>
        <taxon>Bacillati</taxon>
        <taxon>Actinomycetota</taxon>
        <taxon>Actinomycetes</taxon>
        <taxon>Kitasatosporales</taxon>
        <taxon>Streptomycetaceae</taxon>
        <taxon>Streptomyces</taxon>
    </lineage>
</organism>
<gene>
    <name evidence="1" type="ORF">Sfulv_14510</name>
</gene>
<dbReference type="EMBL" id="BLWC01000001">
    <property type="protein sequence ID" value="GFM96640.1"/>
    <property type="molecule type" value="Genomic_DNA"/>
</dbReference>
<dbReference type="Proteomes" id="UP000498980">
    <property type="component" value="Unassembled WGS sequence"/>
</dbReference>
<name>A0A7J0C2B0_9ACTN</name>
<keyword evidence="2" id="KW-1185">Reference proteome</keyword>
<protein>
    <submittedName>
        <fullName evidence="1">Uncharacterized protein</fullName>
    </submittedName>
</protein>
<evidence type="ECO:0000313" key="1">
    <source>
        <dbReference type="EMBL" id="GFM96640.1"/>
    </source>
</evidence>
<evidence type="ECO:0000313" key="2">
    <source>
        <dbReference type="Proteomes" id="UP000498980"/>
    </source>
</evidence>
<comment type="caution">
    <text evidence="1">The sequence shown here is derived from an EMBL/GenBank/DDBJ whole genome shotgun (WGS) entry which is preliminary data.</text>
</comment>
<sequence length="82" mass="8825">MDAAASDRRMPSLTVVVSSDTDICFSPGLYGLLADVATVGASDSFRAGACLFLFMLAHRTREGMRHIDAIGIVKLTRSGYDR</sequence>
<reference evidence="1 2" key="1">
    <citation type="submission" date="2020-05" db="EMBL/GenBank/DDBJ databases">
        <title>Whole genome shotgun sequence of Streptomyces fulvorobeus NBRC 15897.</title>
        <authorList>
            <person name="Komaki H."/>
            <person name="Tamura T."/>
        </authorList>
    </citation>
    <scope>NUCLEOTIDE SEQUENCE [LARGE SCALE GENOMIC DNA]</scope>
    <source>
        <strain evidence="1 2">NBRC 15897</strain>
    </source>
</reference>
<accession>A0A7J0C2B0</accession>
<dbReference type="AlphaFoldDB" id="A0A7J0C2B0"/>